<dbReference type="Gene3D" id="3.30.565.10">
    <property type="entry name" value="Histidine kinase-like ATPase, C-terminal domain"/>
    <property type="match status" value="1"/>
</dbReference>
<feature type="region of interest" description="Disordered" evidence="11">
    <location>
        <begin position="487"/>
        <end position="509"/>
    </location>
</feature>
<protein>
    <recommendedName>
        <fullName evidence="3">histidine kinase</fullName>
        <ecNumber evidence="3">2.7.13.3</ecNumber>
    </recommendedName>
</protein>
<keyword evidence="7" id="KW-1133">Transmembrane helix</keyword>
<reference evidence="13 14" key="1">
    <citation type="journal article" date="2022" name="Front. Microbiol.">
        <title>High genomic differentiation and limited gene flow indicate recent cryptic speciation within the genus Laspinema (cyanobacteria).</title>
        <authorList>
            <person name="Stanojkovic A."/>
            <person name="Skoupy S."/>
            <person name="Skaloud P."/>
            <person name="Dvorak P."/>
        </authorList>
    </citation>
    <scope>NUCLEOTIDE SEQUENCE [LARGE SCALE GENOMIC DNA]</scope>
    <source>
        <strain evidence="13 14">D3b</strain>
    </source>
</reference>
<feature type="coiled-coil region" evidence="10">
    <location>
        <begin position="134"/>
        <end position="200"/>
    </location>
</feature>
<dbReference type="SUPFAM" id="SSF55874">
    <property type="entry name" value="ATPase domain of HSP90 chaperone/DNA topoisomerase II/histidine kinase"/>
    <property type="match status" value="1"/>
</dbReference>
<evidence type="ECO:0000313" key="14">
    <source>
        <dbReference type="Proteomes" id="UP001525961"/>
    </source>
</evidence>
<dbReference type="InterPro" id="IPR003594">
    <property type="entry name" value="HATPase_dom"/>
</dbReference>
<evidence type="ECO:0000256" key="6">
    <source>
        <dbReference type="ARBA" id="ARBA00022777"/>
    </source>
</evidence>
<evidence type="ECO:0000256" key="1">
    <source>
        <dbReference type="ARBA" id="ARBA00000085"/>
    </source>
</evidence>
<keyword evidence="13" id="KW-0547">Nucleotide-binding</keyword>
<keyword evidence="9" id="KW-0472">Membrane</keyword>
<evidence type="ECO:0000256" key="3">
    <source>
        <dbReference type="ARBA" id="ARBA00012438"/>
    </source>
</evidence>
<dbReference type="Pfam" id="PF13675">
    <property type="entry name" value="PilJ"/>
    <property type="match status" value="1"/>
</dbReference>
<organism evidence="13 14">
    <name type="scientific">Laspinema olomoucense D3b</name>
    <dbReference type="NCBI Taxonomy" id="2953688"/>
    <lineage>
        <taxon>Bacteria</taxon>
        <taxon>Bacillati</taxon>
        <taxon>Cyanobacteriota</taxon>
        <taxon>Cyanophyceae</taxon>
        <taxon>Oscillatoriophycideae</taxon>
        <taxon>Oscillatoriales</taxon>
        <taxon>Laspinemataceae</taxon>
        <taxon>Laspinema</taxon>
        <taxon>Laspinema olomoucense</taxon>
    </lineage>
</organism>
<dbReference type="Pfam" id="PF02518">
    <property type="entry name" value="HATPase_c"/>
    <property type="match status" value="1"/>
</dbReference>
<name>A0ABT2NBC7_9CYAN</name>
<keyword evidence="13" id="KW-0067">ATP-binding</keyword>
<comment type="catalytic activity">
    <reaction evidence="1">
        <text>ATP + protein L-histidine = ADP + protein N-phospho-L-histidine.</text>
        <dbReference type="EC" id="2.7.13.3"/>
    </reaction>
</comment>
<evidence type="ECO:0000256" key="9">
    <source>
        <dbReference type="ARBA" id="ARBA00023136"/>
    </source>
</evidence>
<evidence type="ECO:0000256" key="11">
    <source>
        <dbReference type="SAM" id="MobiDB-lite"/>
    </source>
</evidence>
<feature type="domain" description="Histidine kinase" evidence="12">
    <location>
        <begin position="209"/>
        <end position="484"/>
    </location>
</feature>
<proteinExistence type="predicted"/>
<evidence type="ECO:0000259" key="12">
    <source>
        <dbReference type="PROSITE" id="PS50109"/>
    </source>
</evidence>
<evidence type="ECO:0000256" key="5">
    <source>
        <dbReference type="ARBA" id="ARBA00022692"/>
    </source>
</evidence>
<evidence type="ECO:0000256" key="10">
    <source>
        <dbReference type="SAM" id="Coils"/>
    </source>
</evidence>
<dbReference type="GO" id="GO:0005524">
    <property type="term" value="F:ATP binding"/>
    <property type="evidence" value="ECO:0007669"/>
    <property type="project" value="UniProtKB-KW"/>
</dbReference>
<sequence length="509" mass="56722">MAEIQTMREINAAVVNISGRQRMLSQRTALFALQLEGAQTPEDRTKWRSALRETITLMEKSHKGLIYGDTALQLPGHPSPTVKSMYFEPPIDLDRKIKAYIAAVNQAIAAADGELTRENPHLCYILEAASGPLLDDLDAIVSQYQKESNRQQEAIARQQAELYHQSQITATLARSQADELEQALGELKNAQDRLIQSEKMSSLGQLLANVAHELNNPVSFIYGNVNHAIAYVQELLEIIDLYQQTYPHYDQKIMDYLEEVDFPFIKKDLPKTLYSIKIGSDSMYQLVLSLRNFSRKDEAVMKQVDIHEALESTLLILQNRLKANGKSHAINIVKDYGKIIPIPGFPCQLNQVFINLIGNAIDALEMKRGDWGKGNEGWKLEEEGMLSSLPSSLDDFLPTIHIRTHLSEDERVVIQISDNGPGMNSEVLSSLFDPFFTTKPVGKGTGLGLSISHQIVVEKHGGEIQCISTPGYGTEFWIQLPVKQGSGVQRSSKLNPTTSFGKEAGFTEG</sequence>
<evidence type="ECO:0000256" key="8">
    <source>
        <dbReference type="ARBA" id="ARBA00023012"/>
    </source>
</evidence>
<keyword evidence="6" id="KW-0808">Transferase</keyword>
<dbReference type="CDD" id="cd00082">
    <property type="entry name" value="HisKA"/>
    <property type="match status" value="1"/>
</dbReference>
<dbReference type="EMBL" id="JAMXFA010000031">
    <property type="protein sequence ID" value="MCT7980008.1"/>
    <property type="molecule type" value="Genomic_DNA"/>
</dbReference>
<comment type="subcellular location">
    <subcellularLocation>
        <location evidence="2">Membrane</location>
        <topology evidence="2">Multi-pass membrane protein</topology>
    </subcellularLocation>
</comment>
<keyword evidence="4" id="KW-0597">Phosphoprotein</keyword>
<feature type="compositionally biased region" description="Polar residues" evidence="11">
    <location>
        <begin position="487"/>
        <end position="500"/>
    </location>
</feature>
<dbReference type="InterPro" id="IPR029095">
    <property type="entry name" value="NarX-like_N"/>
</dbReference>
<keyword evidence="5" id="KW-0812">Transmembrane</keyword>
<keyword evidence="10" id="KW-0175">Coiled coil</keyword>
<keyword evidence="8" id="KW-0902">Two-component regulatory system</keyword>
<keyword evidence="14" id="KW-1185">Reference proteome</keyword>
<dbReference type="EC" id="2.7.13.3" evidence="3"/>
<evidence type="ECO:0000256" key="7">
    <source>
        <dbReference type="ARBA" id="ARBA00022989"/>
    </source>
</evidence>
<dbReference type="InterPro" id="IPR003661">
    <property type="entry name" value="HisK_dim/P_dom"/>
</dbReference>
<dbReference type="Proteomes" id="UP001525961">
    <property type="component" value="Unassembled WGS sequence"/>
</dbReference>
<dbReference type="RefSeq" id="WP_261236586.1">
    <property type="nucleotide sequence ID" value="NZ_JAMXFA010000031.1"/>
</dbReference>
<keyword evidence="6" id="KW-0418">Kinase</keyword>
<dbReference type="InterPro" id="IPR036097">
    <property type="entry name" value="HisK_dim/P_sf"/>
</dbReference>
<dbReference type="InterPro" id="IPR036890">
    <property type="entry name" value="HATPase_C_sf"/>
</dbReference>
<dbReference type="InterPro" id="IPR004358">
    <property type="entry name" value="Sig_transdc_His_kin-like_C"/>
</dbReference>
<dbReference type="InterPro" id="IPR005467">
    <property type="entry name" value="His_kinase_dom"/>
</dbReference>
<evidence type="ECO:0000313" key="13">
    <source>
        <dbReference type="EMBL" id="MCT7980008.1"/>
    </source>
</evidence>
<dbReference type="Gene3D" id="1.10.287.130">
    <property type="match status" value="1"/>
</dbReference>
<evidence type="ECO:0000256" key="4">
    <source>
        <dbReference type="ARBA" id="ARBA00022553"/>
    </source>
</evidence>
<dbReference type="PANTHER" id="PTHR43065">
    <property type="entry name" value="SENSOR HISTIDINE KINASE"/>
    <property type="match status" value="1"/>
</dbReference>
<accession>A0ABT2NBC7</accession>
<dbReference type="PROSITE" id="PS50109">
    <property type="entry name" value="HIS_KIN"/>
    <property type="match status" value="1"/>
</dbReference>
<dbReference type="SUPFAM" id="SSF47384">
    <property type="entry name" value="Homodimeric domain of signal transducing histidine kinase"/>
    <property type="match status" value="1"/>
</dbReference>
<dbReference type="PANTHER" id="PTHR43065:SF48">
    <property type="entry name" value="HISTIDINE KINASE"/>
    <property type="match status" value="1"/>
</dbReference>
<gene>
    <name evidence="13" type="ORF">NG792_20005</name>
</gene>
<comment type="caution">
    <text evidence="13">The sequence shown here is derived from an EMBL/GenBank/DDBJ whole genome shotgun (WGS) entry which is preliminary data.</text>
</comment>
<dbReference type="SMART" id="SM00387">
    <property type="entry name" value="HATPase_c"/>
    <property type="match status" value="1"/>
</dbReference>
<evidence type="ECO:0000256" key="2">
    <source>
        <dbReference type="ARBA" id="ARBA00004141"/>
    </source>
</evidence>
<dbReference type="PRINTS" id="PR00344">
    <property type="entry name" value="BCTRLSENSOR"/>
</dbReference>